<dbReference type="Proteomes" id="UP000679247">
    <property type="component" value="Chromosome"/>
</dbReference>
<dbReference type="EMBL" id="CP071709">
    <property type="protein sequence ID" value="QVY62333.1"/>
    <property type="molecule type" value="Genomic_DNA"/>
</dbReference>
<keyword evidence="3" id="KW-1185">Reference proteome</keyword>
<evidence type="ECO:0000313" key="3">
    <source>
        <dbReference type="Proteomes" id="UP000679247"/>
    </source>
</evidence>
<dbReference type="RefSeq" id="WP_214477823.1">
    <property type="nucleotide sequence ID" value="NZ_CP071709.1"/>
</dbReference>
<reference evidence="2 3" key="1">
    <citation type="submission" date="2021-03" db="EMBL/GenBank/DDBJ databases">
        <title>The first data on the complete genome of the tetrodotoxin-producing bacterium.</title>
        <authorList>
            <person name="Melnikova D.I."/>
            <person name="Nijland R."/>
            <person name="Magarlamov T.Y."/>
        </authorList>
    </citation>
    <scope>NUCLEOTIDE SEQUENCE [LARGE SCALE GENOMIC DNA]</scope>
    <source>
        <strain evidence="2 3">1839</strain>
    </source>
</reference>
<name>A0ABX8FE87_9BACI</name>
<evidence type="ECO:0000313" key="2">
    <source>
        <dbReference type="EMBL" id="QVY62333.1"/>
    </source>
</evidence>
<dbReference type="PANTHER" id="PTHR36842:SF1">
    <property type="entry name" value="PROTEIN TOLB"/>
    <property type="match status" value="1"/>
</dbReference>
<feature type="chain" id="PRO_5046484553" evidence="1">
    <location>
        <begin position="23"/>
        <end position="406"/>
    </location>
</feature>
<accession>A0ABX8FE87</accession>
<organism evidence="2 3">
    <name type="scientific">Cytobacillus gottheilii</name>
    <dbReference type="NCBI Taxonomy" id="859144"/>
    <lineage>
        <taxon>Bacteria</taxon>
        <taxon>Bacillati</taxon>
        <taxon>Bacillota</taxon>
        <taxon>Bacilli</taxon>
        <taxon>Bacillales</taxon>
        <taxon>Bacillaceae</taxon>
        <taxon>Cytobacillus</taxon>
    </lineage>
</organism>
<protein>
    <submittedName>
        <fullName evidence="2">Translocation protein TolB</fullName>
    </submittedName>
</protein>
<gene>
    <name evidence="2" type="ORF">J1899_04310</name>
</gene>
<dbReference type="SUPFAM" id="SSF82171">
    <property type="entry name" value="DPP6 N-terminal domain-like"/>
    <property type="match status" value="1"/>
</dbReference>
<dbReference type="PANTHER" id="PTHR36842">
    <property type="entry name" value="PROTEIN TOLB HOMOLOG"/>
    <property type="match status" value="1"/>
</dbReference>
<dbReference type="InterPro" id="IPR015943">
    <property type="entry name" value="WD40/YVTN_repeat-like_dom_sf"/>
</dbReference>
<dbReference type="Gene3D" id="2.130.10.10">
    <property type="entry name" value="YVTN repeat-like/Quinoprotein amine dehydrogenase"/>
    <property type="match status" value="1"/>
</dbReference>
<keyword evidence="1" id="KW-0732">Signal</keyword>
<evidence type="ECO:0000256" key="1">
    <source>
        <dbReference type="SAM" id="SignalP"/>
    </source>
</evidence>
<proteinExistence type="predicted"/>
<sequence>MKIRVLLFLMIFLCTQVGIASAESPLTAAFIRDHQLWIKQGEKEVQLTKDAYVRSPKWSYDGRFIAYTDGDESGEKSELFIYDMEKKESFQHYPHVNTFSFKWSPVRNQLAYLDGGVLNITKVRNGRPSGFNNVSLGVTKFDWFPNGKELIVSTEAALLPTGWGPIRLYKVEADANLSKDKIHSFHTIKNEKDFFAIYIDYFKWSSDGNWVSMLAIPNASSAMDSNALCVLSSKGKQFQKIGNMLRDKNWIKWAPASNQLAYISGEGRFFVKDKKTAIADMPAIKSEKVYTPEGFVDLDLEWFSQNEVIVARAKENLEWNEGPVPTMYTALYVIDIHSSIQKQISFPMKGELDLDPQVVGDMLTWKRSSDVYRPGDVWVRDGVNGEEYVWLKNIEEAPVFYKKRGN</sequence>
<feature type="signal peptide" evidence="1">
    <location>
        <begin position="1"/>
        <end position="22"/>
    </location>
</feature>
<dbReference type="Gene3D" id="2.120.10.30">
    <property type="entry name" value="TolB, C-terminal domain"/>
    <property type="match status" value="1"/>
</dbReference>
<dbReference type="InterPro" id="IPR011042">
    <property type="entry name" value="6-blade_b-propeller_TolB-like"/>
</dbReference>